<reference evidence="4" key="2">
    <citation type="submission" date="2021-09" db="EMBL/GenBank/DDBJ databases">
        <authorList>
            <person name="Jia N."/>
            <person name="Wang J."/>
            <person name="Shi W."/>
            <person name="Du L."/>
            <person name="Sun Y."/>
            <person name="Zhan W."/>
            <person name="Jiang J."/>
            <person name="Wang Q."/>
            <person name="Zhang B."/>
            <person name="Ji P."/>
            <person name="Sakyi L.B."/>
            <person name="Cui X."/>
            <person name="Yuan T."/>
            <person name="Jiang B."/>
            <person name="Yang W."/>
            <person name="Lam T.T.-Y."/>
            <person name="Chang Q."/>
            <person name="Ding S."/>
            <person name="Wang X."/>
            <person name="Zhu J."/>
            <person name="Ruan X."/>
            <person name="Zhao L."/>
            <person name="Wei J."/>
            <person name="Que T."/>
            <person name="Du C."/>
            <person name="Cheng J."/>
            <person name="Dai P."/>
            <person name="Han X."/>
            <person name="Huang E."/>
            <person name="Gao Y."/>
            <person name="Liu J."/>
            <person name="Shao H."/>
            <person name="Ye R."/>
            <person name="Li L."/>
            <person name="Wei W."/>
            <person name="Wang X."/>
            <person name="Wang C."/>
            <person name="Huo Q."/>
            <person name="Li W."/>
            <person name="Guo W."/>
            <person name="Chen H."/>
            <person name="Chen S."/>
            <person name="Zhou L."/>
            <person name="Zhou L."/>
            <person name="Ni X."/>
            <person name="Tian J."/>
            <person name="Zhou Y."/>
            <person name="Sheng Y."/>
            <person name="Liu T."/>
            <person name="Pan Y."/>
            <person name="Xia L."/>
            <person name="Li J."/>
            <person name="Zhao F."/>
            <person name="Cao W."/>
        </authorList>
    </citation>
    <scope>NUCLEOTIDE SEQUENCE</scope>
    <source>
        <strain evidence="4">Rmic-2018</strain>
        <tissue evidence="4">Larvae</tissue>
    </source>
</reference>
<evidence type="ECO:0000256" key="1">
    <source>
        <dbReference type="ARBA" id="ARBA00006547"/>
    </source>
</evidence>
<dbReference type="PANTHER" id="PTHR11786:SF0">
    <property type="entry name" value="ARYLAMINE N-ACETYLTRANSFERASE 4-RELATED"/>
    <property type="match status" value="1"/>
</dbReference>
<dbReference type="EC" id="2.3.1.5" evidence="2"/>
<dbReference type="InterPro" id="IPR053710">
    <property type="entry name" value="Arylamine_NAT_domain_sf"/>
</dbReference>
<comment type="caution">
    <text evidence="4">The sequence shown here is derived from an EMBL/GenBank/DDBJ whole genome shotgun (WGS) entry which is preliminary data.</text>
</comment>
<keyword evidence="3" id="KW-0012">Acyltransferase</keyword>
<dbReference type="InterPro" id="IPR001447">
    <property type="entry name" value="Arylamine_N-AcTrfase"/>
</dbReference>
<evidence type="ECO:0000256" key="3">
    <source>
        <dbReference type="RuleBase" id="RU003452"/>
    </source>
</evidence>
<keyword evidence="3" id="KW-0808">Transferase</keyword>
<reference evidence="4" key="1">
    <citation type="journal article" date="2020" name="Cell">
        <title>Large-Scale Comparative Analyses of Tick Genomes Elucidate Their Genetic Diversity and Vector Capacities.</title>
        <authorList>
            <consortium name="Tick Genome and Microbiome Consortium (TIGMIC)"/>
            <person name="Jia N."/>
            <person name="Wang J."/>
            <person name="Shi W."/>
            <person name="Du L."/>
            <person name="Sun Y."/>
            <person name="Zhan W."/>
            <person name="Jiang J.F."/>
            <person name="Wang Q."/>
            <person name="Zhang B."/>
            <person name="Ji P."/>
            <person name="Bell-Sakyi L."/>
            <person name="Cui X.M."/>
            <person name="Yuan T.T."/>
            <person name="Jiang B.G."/>
            <person name="Yang W.F."/>
            <person name="Lam T.T."/>
            <person name="Chang Q.C."/>
            <person name="Ding S.J."/>
            <person name="Wang X.J."/>
            <person name="Zhu J.G."/>
            <person name="Ruan X.D."/>
            <person name="Zhao L."/>
            <person name="Wei J.T."/>
            <person name="Ye R.Z."/>
            <person name="Que T.C."/>
            <person name="Du C.H."/>
            <person name="Zhou Y.H."/>
            <person name="Cheng J.X."/>
            <person name="Dai P.F."/>
            <person name="Guo W.B."/>
            <person name="Han X.H."/>
            <person name="Huang E.J."/>
            <person name="Li L.F."/>
            <person name="Wei W."/>
            <person name="Gao Y.C."/>
            <person name="Liu J.Z."/>
            <person name="Shao H.Z."/>
            <person name="Wang X."/>
            <person name="Wang C.C."/>
            <person name="Yang T.C."/>
            <person name="Huo Q.B."/>
            <person name="Li W."/>
            <person name="Chen H.Y."/>
            <person name="Chen S.E."/>
            <person name="Zhou L.G."/>
            <person name="Ni X.B."/>
            <person name="Tian J.H."/>
            <person name="Sheng Y."/>
            <person name="Liu T."/>
            <person name="Pan Y.S."/>
            <person name="Xia L.Y."/>
            <person name="Li J."/>
            <person name="Zhao F."/>
            <person name="Cao W.C."/>
        </authorList>
    </citation>
    <scope>NUCLEOTIDE SEQUENCE</scope>
    <source>
        <strain evidence="4">Rmic-2018</strain>
    </source>
</reference>
<dbReference type="Proteomes" id="UP000821866">
    <property type="component" value="Chromosome 7"/>
</dbReference>
<sequence length="298" mass="34356">MEPLSDQCTESYLEFLKVGKPMTPTLDYLDRLIKGQLERVTFENVDMLLKRCISLDAEAIFEKVTRRGRGGCCFELNSFFGRLLLALGYSLLLRAARLRLTTLDDSAKRTRLSHMVLLVELGDGDRYIVDVGMAQCGLHRALPVAGDATPFRVRTLDDLDRFEVAVPTSDGGWKAFYIVEPYDLDWLDFCTLHWYSTSNPYCATQQLLLVGRRSPHVDGCWLRLMNDRFVRWSPTGGVVEKRLMNDENEIIDILRDEFGLNLSREDDEAPLRVRLREVLDNFRLEQKLFPKKLLWPEG</sequence>
<dbReference type="GO" id="GO:0004060">
    <property type="term" value="F:arylamine N-acetyltransferase activity"/>
    <property type="evidence" value="ECO:0007669"/>
    <property type="project" value="UniProtKB-EC"/>
</dbReference>
<dbReference type="Pfam" id="PF00797">
    <property type="entry name" value="Acetyltransf_2"/>
    <property type="match status" value="1"/>
</dbReference>
<evidence type="ECO:0000256" key="2">
    <source>
        <dbReference type="ARBA" id="ARBA00012701"/>
    </source>
</evidence>
<dbReference type="InterPro" id="IPR038765">
    <property type="entry name" value="Papain-like_cys_pep_sf"/>
</dbReference>
<accession>A0A9J6DEG1</accession>
<dbReference type="Gene3D" id="3.30.2140.20">
    <property type="match status" value="1"/>
</dbReference>
<evidence type="ECO:0000313" key="5">
    <source>
        <dbReference type="Proteomes" id="UP000821866"/>
    </source>
</evidence>
<protein>
    <recommendedName>
        <fullName evidence="2">arylamine N-acetyltransferase</fullName>
        <ecNumber evidence="2">2.3.1.5</ecNumber>
    </recommendedName>
</protein>
<dbReference type="PRINTS" id="PR01543">
    <property type="entry name" value="ANATRNSFRASE"/>
</dbReference>
<keyword evidence="5" id="KW-1185">Reference proteome</keyword>
<gene>
    <name evidence="4" type="ORF">HPB51_001714</name>
</gene>
<dbReference type="AlphaFoldDB" id="A0A9J6DEG1"/>
<dbReference type="OMA" id="FEISNCY"/>
<comment type="similarity">
    <text evidence="1 3">Belongs to the arylamine N-acetyltransferase family.</text>
</comment>
<dbReference type="VEuPathDB" id="VectorBase:LOC119173793"/>
<name>A0A9J6DEG1_RHIMP</name>
<dbReference type="OrthoDB" id="10260017at2759"/>
<dbReference type="SUPFAM" id="SSF54001">
    <property type="entry name" value="Cysteine proteinases"/>
    <property type="match status" value="1"/>
</dbReference>
<proteinExistence type="inferred from homology"/>
<dbReference type="PANTHER" id="PTHR11786">
    <property type="entry name" value="N-HYDROXYARYLAMINE O-ACETYLTRANSFERASE"/>
    <property type="match status" value="1"/>
</dbReference>
<evidence type="ECO:0000313" key="4">
    <source>
        <dbReference type="EMBL" id="KAH8020416.1"/>
    </source>
</evidence>
<organism evidence="4 5">
    <name type="scientific">Rhipicephalus microplus</name>
    <name type="common">Cattle tick</name>
    <name type="synonym">Boophilus microplus</name>
    <dbReference type="NCBI Taxonomy" id="6941"/>
    <lineage>
        <taxon>Eukaryota</taxon>
        <taxon>Metazoa</taxon>
        <taxon>Ecdysozoa</taxon>
        <taxon>Arthropoda</taxon>
        <taxon>Chelicerata</taxon>
        <taxon>Arachnida</taxon>
        <taxon>Acari</taxon>
        <taxon>Parasitiformes</taxon>
        <taxon>Ixodida</taxon>
        <taxon>Ixodoidea</taxon>
        <taxon>Ixodidae</taxon>
        <taxon>Rhipicephalinae</taxon>
        <taxon>Rhipicephalus</taxon>
        <taxon>Boophilus</taxon>
    </lineage>
</organism>
<dbReference type="EMBL" id="JABSTU010000009">
    <property type="protein sequence ID" value="KAH8020416.1"/>
    <property type="molecule type" value="Genomic_DNA"/>
</dbReference>